<keyword evidence="3" id="KW-0285">Flavoprotein</keyword>
<evidence type="ECO:0008006" key="10">
    <source>
        <dbReference type="Google" id="ProtNLM"/>
    </source>
</evidence>
<dbReference type="Gene3D" id="1.20.140.10">
    <property type="entry name" value="Butyryl-CoA Dehydrogenase, subunit A, domain 3"/>
    <property type="match status" value="1"/>
</dbReference>
<evidence type="ECO:0000313" key="8">
    <source>
        <dbReference type="EMBL" id="SFB45978.1"/>
    </source>
</evidence>
<evidence type="ECO:0000259" key="7">
    <source>
        <dbReference type="Pfam" id="PF02771"/>
    </source>
</evidence>
<dbReference type="InterPro" id="IPR013786">
    <property type="entry name" value="AcylCoA_DH/ox_N"/>
</dbReference>
<dbReference type="PANTHER" id="PTHR43884:SF20">
    <property type="entry name" value="ACYL-COA DEHYDROGENASE FADE28"/>
    <property type="match status" value="1"/>
</dbReference>
<dbReference type="Pfam" id="PF00441">
    <property type="entry name" value="Acyl-CoA_dh_1"/>
    <property type="match status" value="1"/>
</dbReference>
<evidence type="ECO:0000256" key="4">
    <source>
        <dbReference type="ARBA" id="ARBA00022827"/>
    </source>
</evidence>
<dbReference type="Pfam" id="PF02771">
    <property type="entry name" value="Acyl-CoA_dh_N"/>
    <property type="match status" value="1"/>
</dbReference>
<keyword evidence="9" id="KW-1185">Reference proteome</keyword>
<reference evidence="9" key="1">
    <citation type="submission" date="2016-10" db="EMBL/GenBank/DDBJ databases">
        <authorList>
            <person name="Varghese N."/>
            <person name="Submissions S."/>
        </authorList>
    </citation>
    <scope>NUCLEOTIDE SEQUENCE [LARGE SCALE GENOMIC DNA]</scope>
    <source>
        <strain evidence="9">CGMCC 4.3568</strain>
    </source>
</reference>
<accession>A0A1I1BB98</accession>
<dbReference type="InterPro" id="IPR037069">
    <property type="entry name" value="AcylCoA_DH/ox_N_sf"/>
</dbReference>
<dbReference type="RefSeq" id="WP_091674814.1">
    <property type="nucleotide sequence ID" value="NZ_FOKG01000012.1"/>
</dbReference>
<dbReference type="SUPFAM" id="SSF56645">
    <property type="entry name" value="Acyl-CoA dehydrogenase NM domain-like"/>
    <property type="match status" value="1"/>
</dbReference>
<dbReference type="GO" id="GO:0003995">
    <property type="term" value="F:acyl-CoA dehydrogenase activity"/>
    <property type="evidence" value="ECO:0007669"/>
    <property type="project" value="TreeGrafter"/>
</dbReference>
<feature type="domain" description="Acyl-CoA dehydrogenase/oxidase N-terminal" evidence="7">
    <location>
        <begin position="7"/>
        <end position="115"/>
    </location>
</feature>
<dbReference type="InterPro" id="IPR036250">
    <property type="entry name" value="AcylCo_DH-like_C"/>
</dbReference>
<keyword evidence="5" id="KW-0560">Oxidoreductase</keyword>
<dbReference type="Proteomes" id="UP000243799">
    <property type="component" value="Unassembled WGS sequence"/>
</dbReference>
<dbReference type="OrthoDB" id="8677713at2"/>
<evidence type="ECO:0000256" key="1">
    <source>
        <dbReference type="ARBA" id="ARBA00001974"/>
    </source>
</evidence>
<comment type="similarity">
    <text evidence="2">Belongs to the acyl-CoA dehydrogenase family.</text>
</comment>
<evidence type="ECO:0000259" key="6">
    <source>
        <dbReference type="Pfam" id="PF00441"/>
    </source>
</evidence>
<dbReference type="SUPFAM" id="SSF47203">
    <property type="entry name" value="Acyl-CoA dehydrogenase C-terminal domain-like"/>
    <property type="match status" value="1"/>
</dbReference>
<sequence length="322" mass="33142">MRFTLSSEQRQFAASIGELLAAADVPTAVYAWGDGNHGPGLKIWRSLADLGVTGLVVPSRFGGLDATPVDLAVAFERLGYHAVPGPWVESAAAVPALLGETEAAERLLPGIAEGEVLASVVLPPHVPYGLDADVAGCRILAHGGTVREFTAGAVMSSVDKARRLFPASPGPVVATGTDVGRALDSAALAIAAQLVGAGRWLLDTSVAYAKQRSQYGKPIGQYQAVKHLLADIATRLELATPLVHGAAVTLAGGPAPRDVSAARVAAADAAYLAARTALQVHGAIGYAEEHPLGLWLTKVRALVAAWGTQSFHRGRVLAAVAA</sequence>
<dbReference type="Gene3D" id="1.10.540.10">
    <property type="entry name" value="Acyl-CoA dehydrogenase/oxidase, N-terminal domain"/>
    <property type="match status" value="1"/>
</dbReference>
<gene>
    <name evidence="8" type="ORF">SAMN05216266_112129</name>
</gene>
<evidence type="ECO:0000256" key="2">
    <source>
        <dbReference type="ARBA" id="ARBA00009347"/>
    </source>
</evidence>
<evidence type="ECO:0000313" key="9">
    <source>
        <dbReference type="Proteomes" id="UP000243799"/>
    </source>
</evidence>
<evidence type="ECO:0000256" key="5">
    <source>
        <dbReference type="ARBA" id="ARBA00023002"/>
    </source>
</evidence>
<dbReference type="GO" id="GO:0050660">
    <property type="term" value="F:flavin adenine dinucleotide binding"/>
    <property type="evidence" value="ECO:0007669"/>
    <property type="project" value="InterPro"/>
</dbReference>
<protein>
    <recommendedName>
        <fullName evidence="10">Acyl-CoA dehydrogenase</fullName>
    </recommendedName>
</protein>
<feature type="domain" description="Acyl-CoA dehydrogenase/oxidase C-terminal" evidence="6">
    <location>
        <begin position="181"/>
        <end position="319"/>
    </location>
</feature>
<dbReference type="InterPro" id="IPR009100">
    <property type="entry name" value="AcylCoA_DH/oxidase_NM_dom_sf"/>
</dbReference>
<dbReference type="InterPro" id="IPR009075">
    <property type="entry name" value="AcylCo_DH/oxidase_C"/>
</dbReference>
<dbReference type="EMBL" id="FOKG01000012">
    <property type="protein sequence ID" value="SFB45978.1"/>
    <property type="molecule type" value="Genomic_DNA"/>
</dbReference>
<comment type="cofactor">
    <cofactor evidence="1">
        <name>FAD</name>
        <dbReference type="ChEBI" id="CHEBI:57692"/>
    </cofactor>
</comment>
<dbReference type="PANTHER" id="PTHR43884">
    <property type="entry name" value="ACYL-COA DEHYDROGENASE"/>
    <property type="match status" value="1"/>
</dbReference>
<organism evidence="8 9">
    <name type="scientific">Amycolatopsis marina</name>
    <dbReference type="NCBI Taxonomy" id="490629"/>
    <lineage>
        <taxon>Bacteria</taxon>
        <taxon>Bacillati</taxon>
        <taxon>Actinomycetota</taxon>
        <taxon>Actinomycetes</taxon>
        <taxon>Pseudonocardiales</taxon>
        <taxon>Pseudonocardiaceae</taxon>
        <taxon>Amycolatopsis</taxon>
    </lineage>
</organism>
<dbReference type="AlphaFoldDB" id="A0A1I1BB98"/>
<dbReference type="STRING" id="490629.SAMN05216266_112129"/>
<evidence type="ECO:0000256" key="3">
    <source>
        <dbReference type="ARBA" id="ARBA00022630"/>
    </source>
</evidence>
<proteinExistence type="inferred from homology"/>
<keyword evidence="4" id="KW-0274">FAD</keyword>
<name>A0A1I1BB98_9PSEU</name>